<dbReference type="PANTHER" id="PTHR40072:SF1">
    <property type="entry name" value="MOLYBDOPTERIN-GUANINE DINUCLEOTIDE BIOSYNTHESIS ADAPTER PROTEIN"/>
    <property type="match status" value="1"/>
</dbReference>
<dbReference type="Pfam" id="PF03205">
    <property type="entry name" value="MobB"/>
    <property type="match status" value="1"/>
</dbReference>
<dbReference type="AlphaFoldDB" id="A0A931HSW9"/>
<dbReference type="EMBL" id="JADZSC010000001">
    <property type="protein sequence ID" value="MBH0228773.1"/>
    <property type="molecule type" value="Genomic_DNA"/>
</dbReference>
<protein>
    <submittedName>
        <fullName evidence="2">Molybdopterin-guanine dinucleotide biosynthesis protein B</fullName>
    </submittedName>
</protein>
<name>A0A931HSW9_9BACI</name>
<comment type="caution">
    <text evidence="2">The sequence shown here is derived from an EMBL/GenBank/DDBJ whole genome shotgun (WGS) entry which is preliminary data.</text>
</comment>
<dbReference type="InterPro" id="IPR052539">
    <property type="entry name" value="MGD_biosynthesis_adapter"/>
</dbReference>
<proteinExistence type="predicted"/>
<sequence length="172" mass="19719">MVKEAPVFQIVGFKNSGKTSLLQELIAYGTGKGEQIAAIKHHGHDEPLKVMHHDTDSYRLHESGAFMTGVDSARRFQLELDHRDSLSLARLVELYRFFNPDLIVIEGFKNEPYPKAVVIKRLEDLDLLELSNIKFVITWDLKLTEGLDFPVYHLDDWRRQVPEVYQVVTGGV</sequence>
<evidence type="ECO:0000313" key="2">
    <source>
        <dbReference type="EMBL" id="MBH0228773.1"/>
    </source>
</evidence>
<organism evidence="2 3">
    <name type="scientific">Halobacillus yeomjeoni</name>
    <dbReference type="NCBI Taxonomy" id="311194"/>
    <lineage>
        <taxon>Bacteria</taxon>
        <taxon>Bacillati</taxon>
        <taxon>Bacillota</taxon>
        <taxon>Bacilli</taxon>
        <taxon>Bacillales</taxon>
        <taxon>Bacillaceae</taxon>
        <taxon>Halobacillus</taxon>
    </lineage>
</organism>
<dbReference type="RefSeq" id="WP_197315421.1">
    <property type="nucleotide sequence ID" value="NZ_JADZSC010000001.1"/>
</dbReference>
<dbReference type="SUPFAM" id="SSF52540">
    <property type="entry name" value="P-loop containing nucleoside triphosphate hydrolases"/>
    <property type="match status" value="1"/>
</dbReference>
<accession>A0A931HSW9</accession>
<dbReference type="GO" id="GO:0005525">
    <property type="term" value="F:GTP binding"/>
    <property type="evidence" value="ECO:0007669"/>
    <property type="project" value="InterPro"/>
</dbReference>
<evidence type="ECO:0000259" key="1">
    <source>
        <dbReference type="Pfam" id="PF03205"/>
    </source>
</evidence>
<dbReference type="Proteomes" id="UP000614490">
    <property type="component" value="Unassembled WGS sequence"/>
</dbReference>
<dbReference type="InterPro" id="IPR004435">
    <property type="entry name" value="MobB_dom"/>
</dbReference>
<keyword evidence="3" id="KW-1185">Reference proteome</keyword>
<reference evidence="2 3" key="1">
    <citation type="journal article" date="2005" name="Int. J. Syst. Evol. Microbiol.">
        <title>Halobacillus yeomjeoni sp. nov., isolated from a marine solar saltern in Korea.</title>
        <authorList>
            <person name="Yoon J.H."/>
            <person name="Kang S.J."/>
            <person name="Lee C.H."/>
            <person name="Oh H.W."/>
            <person name="Oh T.K."/>
        </authorList>
    </citation>
    <scope>NUCLEOTIDE SEQUENCE [LARGE SCALE GENOMIC DNA]</scope>
    <source>
        <strain evidence="2 3">KCTC 3957</strain>
    </source>
</reference>
<dbReference type="NCBIfam" id="TIGR00176">
    <property type="entry name" value="mobB"/>
    <property type="match status" value="1"/>
</dbReference>
<dbReference type="PANTHER" id="PTHR40072">
    <property type="entry name" value="MOLYBDOPTERIN-GUANINE DINUCLEOTIDE BIOSYNTHESIS ADAPTER PROTEIN-RELATED"/>
    <property type="match status" value="1"/>
</dbReference>
<gene>
    <name evidence="2" type="primary">mobB</name>
    <name evidence="2" type="ORF">H0267_00990</name>
</gene>
<dbReference type="InterPro" id="IPR027417">
    <property type="entry name" value="P-loop_NTPase"/>
</dbReference>
<evidence type="ECO:0000313" key="3">
    <source>
        <dbReference type="Proteomes" id="UP000614490"/>
    </source>
</evidence>
<feature type="domain" description="Molybdopterin-guanine dinucleotide biosynthesis protein B (MobB)" evidence="1">
    <location>
        <begin position="7"/>
        <end position="123"/>
    </location>
</feature>
<dbReference type="GO" id="GO:0006777">
    <property type="term" value="P:Mo-molybdopterin cofactor biosynthetic process"/>
    <property type="evidence" value="ECO:0007669"/>
    <property type="project" value="InterPro"/>
</dbReference>
<dbReference type="Gene3D" id="3.40.50.300">
    <property type="entry name" value="P-loop containing nucleotide triphosphate hydrolases"/>
    <property type="match status" value="1"/>
</dbReference>